<feature type="binding site" evidence="6">
    <location>
        <position position="328"/>
    </location>
    <ligand>
        <name>Mn(2+)</name>
        <dbReference type="ChEBI" id="CHEBI:29035"/>
        <label>1</label>
    </ligand>
</feature>
<dbReference type="GO" id="GO:0043094">
    <property type="term" value="P:metabolic compound salvage"/>
    <property type="evidence" value="ECO:0007669"/>
    <property type="project" value="UniProtKB-UniRule"/>
</dbReference>
<dbReference type="AlphaFoldDB" id="A0A6J4Q3L1"/>
<dbReference type="Gene3D" id="3.40.720.10">
    <property type="entry name" value="Alkaline Phosphatase, subunit A"/>
    <property type="match status" value="1"/>
</dbReference>
<dbReference type="GO" id="GO:0006015">
    <property type="term" value="P:5-phosphoribose 1-diphosphate biosynthetic process"/>
    <property type="evidence" value="ECO:0007669"/>
    <property type="project" value="UniProtKB-UniPathway"/>
</dbReference>
<feature type="binding site" evidence="6">
    <location>
        <position position="340"/>
    </location>
    <ligand>
        <name>Mn(2+)</name>
        <dbReference type="ChEBI" id="CHEBI:29035"/>
        <label>2</label>
    </ligand>
</feature>
<evidence type="ECO:0000256" key="7">
    <source>
        <dbReference type="NCBIfam" id="TIGR01696"/>
    </source>
</evidence>
<gene>
    <name evidence="6" type="primary">deoB</name>
    <name evidence="9" type="ORF">AVDCRST_MAG74-3606</name>
</gene>
<dbReference type="GO" id="GO:0006018">
    <property type="term" value="P:2-deoxyribose 1-phosphate catabolic process"/>
    <property type="evidence" value="ECO:0007669"/>
    <property type="project" value="UniProtKB-UniRule"/>
</dbReference>
<protein>
    <recommendedName>
        <fullName evidence="6 7">Phosphopentomutase</fullName>
        <ecNumber evidence="6 7">5.4.2.7</ecNumber>
    </recommendedName>
    <alternativeName>
        <fullName evidence="6">Phosphodeoxyribomutase</fullName>
    </alternativeName>
</protein>
<comment type="subcellular location">
    <subcellularLocation>
        <location evidence="6">Cytoplasm</location>
    </subcellularLocation>
</comment>
<dbReference type="PIRSF" id="PIRSF001491">
    <property type="entry name" value="Ppentomutase"/>
    <property type="match status" value="1"/>
</dbReference>
<feature type="domain" description="Metalloenzyme" evidence="8">
    <location>
        <begin position="7"/>
        <end position="380"/>
    </location>
</feature>
<feature type="binding site" evidence="6">
    <location>
        <position position="287"/>
    </location>
    <ligand>
        <name>Mn(2+)</name>
        <dbReference type="ChEBI" id="CHEBI:29035"/>
        <label>2</label>
    </ligand>
</feature>
<dbReference type="CDD" id="cd16009">
    <property type="entry name" value="PPM"/>
    <property type="match status" value="1"/>
</dbReference>
<dbReference type="SUPFAM" id="SSF53649">
    <property type="entry name" value="Alkaline phosphatase-like"/>
    <property type="match status" value="1"/>
</dbReference>
<evidence type="ECO:0000256" key="3">
    <source>
        <dbReference type="ARBA" id="ARBA00022723"/>
    </source>
</evidence>
<dbReference type="NCBIfam" id="NF003766">
    <property type="entry name" value="PRK05362.1"/>
    <property type="match status" value="1"/>
</dbReference>
<dbReference type="InterPro" id="IPR010045">
    <property type="entry name" value="DeoB"/>
</dbReference>
<reference evidence="9" key="1">
    <citation type="submission" date="2020-02" db="EMBL/GenBank/DDBJ databases">
        <authorList>
            <person name="Meier V. D."/>
        </authorList>
    </citation>
    <scope>NUCLEOTIDE SEQUENCE</scope>
    <source>
        <strain evidence="9">AVDCRST_MAG74</strain>
    </source>
</reference>
<keyword evidence="3 6" id="KW-0479">Metal-binding</keyword>
<dbReference type="InterPro" id="IPR006124">
    <property type="entry name" value="Metalloenzyme"/>
</dbReference>
<evidence type="ECO:0000256" key="5">
    <source>
        <dbReference type="ARBA" id="ARBA00023235"/>
    </source>
</evidence>
<comment type="catalytic activity">
    <reaction evidence="6">
        <text>2-deoxy-alpha-D-ribose 1-phosphate = 2-deoxy-D-ribose 5-phosphate</text>
        <dbReference type="Rhea" id="RHEA:27658"/>
        <dbReference type="ChEBI" id="CHEBI:57259"/>
        <dbReference type="ChEBI" id="CHEBI:62877"/>
        <dbReference type="EC" id="5.4.2.7"/>
    </reaction>
</comment>
<keyword evidence="4 6" id="KW-0464">Manganese</keyword>
<feature type="binding site" evidence="6">
    <location>
        <position position="329"/>
    </location>
    <ligand>
        <name>Mn(2+)</name>
        <dbReference type="ChEBI" id="CHEBI:29035"/>
        <label>1</label>
    </ligand>
</feature>
<comment type="cofactor">
    <cofactor evidence="6">
        <name>Mn(2+)</name>
        <dbReference type="ChEBI" id="CHEBI:29035"/>
    </cofactor>
    <text evidence="6">Binds 2 manganese ions.</text>
</comment>
<comment type="pathway">
    <text evidence="6">Carbohydrate degradation; 2-deoxy-D-ribose 1-phosphate degradation; D-glyceraldehyde 3-phosphate and acetaldehyde from 2-deoxy-alpha-D-ribose 1-phosphate: step 1/2.</text>
</comment>
<comment type="function">
    <text evidence="6">Isomerase that catalyzes the conversion of deoxy-ribose 1-phosphate (dRib-1-P) and ribose 1-phosphate (Rib-1-P) to deoxy-ribose 5-phosphate (dRib-5-P) and ribose 5-phosphate (Rib-5-P), respectively.</text>
</comment>
<feature type="binding site" evidence="6">
    <location>
        <position position="14"/>
    </location>
    <ligand>
        <name>Mn(2+)</name>
        <dbReference type="ChEBI" id="CHEBI:29035"/>
        <label>1</label>
    </ligand>
</feature>
<dbReference type="InterPro" id="IPR017850">
    <property type="entry name" value="Alkaline_phosphatase_core_sf"/>
</dbReference>
<dbReference type="FunFam" id="3.30.70.1250:FF:000001">
    <property type="entry name" value="Phosphopentomutase"/>
    <property type="match status" value="1"/>
</dbReference>
<dbReference type="GO" id="GO:0000287">
    <property type="term" value="F:magnesium ion binding"/>
    <property type="evidence" value="ECO:0007669"/>
    <property type="project" value="UniProtKB-UniRule"/>
</dbReference>
<accession>A0A6J4Q3L1</accession>
<organism evidence="9">
    <name type="scientific">uncultured Pyrinomonadaceae bacterium</name>
    <dbReference type="NCBI Taxonomy" id="2283094"/>
    <lineage>
        <taxon>Bacteria</taxon>
        <taxon>Pseudomonadati</taxon>
        <taxon>Acidobacteriota</taxon>
        <taxon>Blastocatellia</taxon>
        <taxon>Blastocatellales</taxon>
        <taxon>Pyrinomonadaceae</taxon>
        <taxon>environmental samples</taxon>
    </lineage>
</organism>
<dbReference type="EC" id="5.4.2.7" evidence="6 7"/>
<evidence type="ECO:0000256" key="6">
    <source>
        <dbReference type="HAMAP-Rule" id="MF_00740"/>
    </source>
</evidence>
<dbReference type="HAMAP" id="MF_00740">
    <property type="entry name" value="Phosphopentomut"/>
    <property type="match status" value="1"/>
</dbReference>
<dbReference type="InterPro" id="IPR024052">
    <property type="entry name" value="Phosphopentomutase_DeoB_cap_sf"/>
</dbReference>
<dbReference type="Pfam" id="PF01676">
    <property type="entry name" value="Metalloenzyme"/>
    <property type="match status" value="1"/>
</dbReference>
<evidence type="ECO:0000313" key="9">
    <source>
        <dbReference type="EMBL" id="CAA9429716.1"/>
    </source>
</evidence>
<name>A0A6J4Q3L1_9BACT</name>
<proteinExistence type="inferred from homology"/>
<dbReference type="Gene3D" id="3.30.70.1250">
    <property type="entry name" value="Phosphopentomutase"/>
    <property type="match status" value="1"/>
</dbReference>
<dbReference type="GO" id="GO:0030145">
    <property type="term" value="F:manganese ion binding"/>
    <property type="evidence" value="ECO:0007669"/>
    <property type="project" value="UniProtKB-UniRule"/>
</dbReference>
<evidence type="ECO:0000259" key="8">
    <source>
        <dbReference type="Pfam" id="PF01676"/>
    </source>
</evidence>
<comment type="similarity">
    <text evidence="1 6">Belongs to the phosphopentomutase family.</text>
</comment>
<comment type="catalytic activity">
    <reaction evidence="6">
        <text>alpha-D-ribose 1-phosphate = D-ribose 5-phosphate</text>
        <dbReference type="Rhea" id="RHEA:18793"/>
        <dbReference type="ChEBI" id="CHEBI:57720"/>
        <dbReference type="ChEBI" id="CHEBI:78346"/>
        <dbReference type="EC" id="5.4.2.7"/>
    </reaction>
</comment>
<evidence type="ECO:0000256" key="1">
    <source>
        <dbReference type="ARBA" id="ARBA00010373"/>
    </source>
</evidence>
<evidence type="ECO:0000256" key="2">
    <source>
        <dbReference type="ARBA" id="ARBA00022490"/>
    </source>
</evidence>
<dbReference type="NCBIfam" id="TIGR01696">
    <property type="entry name" value="deoB"/>
    <property type="match status" value="1"/>
</dbReference>
<dbReference type="EMBL" id="CADCUR010000301">
    <property type="protein sequence ID" value="CAA9429716.1"/>
    <property type="molecule type" value="Genomic_DNA"/>
</dbReference>
<keyword evidence="2 6" id="KW-0963">Cytoplasm</keyword>
<dbReference type="SUPFAM" id="SSF143856">
    <property type="entry name" value="DeoB insert domain-like"/>
    <property type="match status" value="1"/>
</dbReference>
<evidence type="ECO:0000256" key="4">
    <source>
        <dbReference type="ARBA" id="ARBA00023211"/>
    </source>
</evidence>
<feature type="binding site" evidence="6">
    <location>
        <position position="292"/>
    </location>
    <ligand>
        <name>Mn(2+)</name>
        <dbReference type="ChEBI" id="CHEBI:29035"/>
        <label>2</label>
    </ligand>
</feature>
<dbReference type="PANTHER" id="PTHR21110">
    <property type="entry name" value="PHOSPHOPENTOMUTASE"/>
    <property type="match status" value="1"/>
</dbReference>
<dbReference type="UniPathway" id="UPA00087">
    <property type="reaction ID" value="UER00173"/>
</dbReference>
<dbReference type="GO" id="GO:0009117">
    <property type="term" value="P:nucleotide metabolic process"/>
    <property type="evidence" value="ECO:0007669"/>
    <property type="project" value="UniProtKB-UniRule"/>
</dbReference>
<sequence>MNSKFNRICLIVLDSVGIGEMPDAESWGDKGADTLGSVLRSRRVNLPNMQRLGLGNIRDFNGLHAIENPTGNYGKCALKSNGKDTTTGHWEIAGIVLERAFPTFPNGFPREIIDEFTAKAEVPGVLGNTVASGTEIIKEFGEEHIRTGKPIVYTSADSVFQIAAHEATIPIERQYEICKIARRILSGENEVGRVIARPFLGASANDFTRTGNRHDYAVPPPADNLLPLLKNKNLDVICVGKVASVYDNLGVTEDVPAKNNEQSIDQTINALNKNSHGLIFSNLVDFDMLYGHRRDTEGYAKALEYFDRRLPEILAGLRADDLLIITADHGNDPGFRGSDHTREYTPLLVFGKAARRGVNLGTRESLADIGQTVAENFGVKIKNGASFLQRIL</sequence>
<keyword evidence="5 6" id="KW-0413">Isomerase</keyword>
<dbReference type="GO" id="GO:0008973">
    <property type="term" value="F:phosphopentomutase activity"/>
    <property type="evidence" value="ECO:0007669"/>
    <property type="project" value="UniProtKB-UniRule"/>
</dbReference>
<dbReference type="PANTHER" id="PTHR21110:SF0">
    <property type="entry name" value="PHOSPHOPENTOMUTASE"/>
    <property type="match status" value="1"/>
</dbReference>
<dbReference type="GO" id="GO:0005829">
    <property type="term" value="C:cytosol"/>
    <property type="evidence" value="ECO:0007669"/>
    <property type="project" value="TreeGrafter"/>
</dbReference>